<organism evidence="1">
    <name type="scientific">viral metagenome</name>
    <dbReference type="NCBI Taxonomy" id="1070528"/>
    <lineage>
        <taxon>unclassified sequences</taxon>
        <taxon>metagenomes</taxon>
        <taxon>organismal metagenomes</taxon>
    </lineage>
</organism>
<reference evidence="1" key="1">
    <citation type="journal article" date="2020" name="Nature">
        <title>Giant virus diversity and host interactions through global metagenomics.</title>
        <authorList>
            <person name="Schulz F."/>
            <person name="Roux S."/>
            <person name="Paez-Espino D."/>
            <person name="Jungbluth S."/>
            <person name="Walsh D.A."/>
            <person name="Denef V.J."/>
            <person name="McMahon K.D."/>
            <person name="Konstantinidis K.T."/>
            <person name="Eloe-Fadrosh E.A."/>
            <person name="Kyrpides N.C."/>
            <person name="Woyke T."/>
        </authorList>
    </citation>
    <scope>NUCLEOTIDE SEQUENCE</scope>
    <source>
        <strain evidence="1">GVMAG-M-3300023174-132</strain>
    </source>
</reference>
<accession>A0A6C0DB10</accession>
<dbReference type="AlphaFoldDB" id="A0A6C0DB10"/>
<dbReference type="EMBL" id="MN739575">
    <property type="protein sequence ID" value="QHT13611.1"/>
    <property type="molecule type" value="Genomic_DNA"/>
</dbReference>
<evidence type="ECO:0000313" key="1">
    <source>
        <dbReference type="EMBL" id="QHT13611.1"/>
    </source>
</evidence>
<proteinExistence type="predicted"/>
<name>A0A6C0DB10_9ZZZZ</name>
<sequence>MVQMQRGSLLSPTTTVALALVAGALLLTWIFAPSADDLAPMQTPPGQYQLHQRRWEWPGTEKSVSYGPKAGGATNHVRFHDAPPPKVTCLEGQGCLDL</sequence>
<protein>
    <submittedName>
        <fullName evidence="1">Uncharacterized protein</fullName>
    </submittedName>
</protein>